<comment type="caution">
    <text evidence="3">The sequence shown here is derived from an EMBL/GenBank/DDBJ whole genome shotgun (WGS) entry which is preliminary data.</text>
</comment>
<dbReference type="Proteomes" id="UP000647860">
    <property type="component" value="Unassembled WGS sequence"/>
</dbReference>
<evidence type="ECO:0000256" key="1">
    <source>
        <dbReference type="SAM" id="MobiDB-lite"/>
    </source>
</evidence>
<dbReference type="InterPro" id="IPR036873">
    <property type="entry name" value="Rhodanese-like_dom_sf"/>
</dbReference>
<dbReference type="SMART" id="SM00450">
    <property type="entry name" value="RHOD"/>
    <property type="match status" value="1"/>
</dbReference>
<proteinExistence type="predicted"/>
<dbReference type="CDD" id="cd01447">
    <property type="entry name" value="Polysulfide_ST"/>
    <property type="match status" value="1"/>
</dbReference>
<organism evidence="3 4">
    <name type="scientific">Micromonospora gifhornensis</name>
    <dbReference type="NCBI Taxonomy" id="84594"/>
    <lineage>
        <taxon>Bacteria</taxon>
        <taxon>Bacillati</taxon>
        <taxon>Actinomycetota</taxon>
        <taxon>Actinomycetes</taxon>
        <taxon>Micromonosporales</taxon>
        <taxon>Micromonosporaceae</taxon>
        <taxon>Micromonospora</taxon>
    </lineage>
</organism>
<dbReference type="Pfam" id="PF00581">
    <property type="entry name" value="Rhodanese"/>
    <property type="match status" value="1"/>
</dbReference>
<evidence type="ECO:0000313" key="3">
    <source>
        <dbReference type="EMBL" id="GIJ18875.1"/>
    </source>
</evidence>
<dbReference type="PANTHER" id="PTHR44086:SF10">
    <property type="entry name" value="THIOSULFATE SULFURTRANSFERASE_RHODANESE-LIKE DOMAIN-CONTAINING PROTEIN 3"/>
    <property type="match status" value="1"/>
</dbReference>
<gene>
    <name evidence="3" type="ORF">Vgi01_55590</name>
</gene>
<dbReference type="InterPro" id="IPR001763">
    <property type="entry name" value="Rhodanese-like_dom"/>
</dbReference>
<keyword evidence="4" id="KW-1185">Reference proteome</keyword>
<dbReference type="PANTHER" id="PTHR44086">
    <property type="entry name" value="THIOSULFATE SULFURTRANSFERASE RDL2, MITOCHONDRIAL-RELATED"/>
    <property type="match status" value="1"/>
</dbReference>
<dbReference type="EMBL" id="BOPA01000053">
    <property type="protein sequence ID" value="GIJ18875.1"/>
    <property type="molecule type" value="Genomic_DNA"/>
</dbReference>
<evidence type="ECO:0000313" key="4">
    <source>
        <dbReference type="Proteomes" id="UP000647860"/>
    </source>
</evidence>
<reference evidence="3 4" key="1">
    <citation type="submission" date="2021-01" db="EMBL/GenBank/DDBJ databases">
        <title>Whole genome shotgun sequence of Verrucosispora gifhornensis NBRC 16317.</title>
        <authorList>
            <person name="Komaki H."/>
            <person name="Tamura T."/>
        </authorList>
    </citation>
    <scope>NUCLEOTIDE SEQUENCE [LARGE SCALE GENOMIC DNA]</scope>
    <source>
        <strain evidence="3 4">NBRC 16317</strain>
    </source>
</reference>
<name>A0ABQ4IM28_9ACTN</name>
<dbReference type="PROSITE" id="PS50206">
    <property type="entry name" value="RHODANESE_3"/>
    <property type="match status" value="1"/>
</dbReference>
<sequence length="150" mass="16298">MDLNQRARPAPRQGAGIDKEDGMTLTVQQLVAQAKSEVRNLSVDEVAQHLESGDVRLVDIREPEEVARDGAIPGAVLAPRGMLEFWADPSSAYHRTEFDPNSRTILYCASGGRSALAAQSLQLLGYTDVAHLDGGLKGWKQQGRPVTFQS</sequence>
<protein>
    <submittedName>
        <fullName evidence="3">Rhodanese</fullName>
    </submittedName>
</protein>
<accession>A0ABQ4IM28</accession>
<feature type="region of interest" description="Disordered" evidence="1">
    <location>
        <begin position="1"/>
        <end position="20"/>
    </location>
</feature>
<evidence type="ECO:0000259" key="2">
    <source>
        <dbReference type="PROSITE" id="PS50206"/>
    </source>
</evidence>
<feature type="domain" description="Rhodanese" evidence="2">
    <location>
        <begin position="51"/>
        <end position="148"/>
    </location>
</feature>
<dbReference type="SUPFAM" id="SSF52821">
    <property type="entry name" value="Rhodanese/Cell cycle control phosphatase"/>
    <property type="match status" value="1"/>
</dbReference>
<dbReference type="Gene3D" id="3.40.250.10">
    <property type="entry name" value="Rhodanese-like domain"/>
    <property type="match status" value="1"/>
</dbReference>